<organism evidence="1 2">
    <name type="scientific">Rhizomicrobium electricum</name>
    <dbReference type="NCBI Taxonomy" id="480070"/>
    <lineage>
        <taxon>Bacteria</taxon>
        <taxon>Pseudomonadati</taxon>
        <taxon>Pseudomonadota</taxon>
        <taxon>Alphaproteobacteria</taxon>
        <taxon>Micropepsales</taxon>
        <taxon>Micropepsaceae</taxon>
        <taxon>Rhizomicrobium</taxon>
    </lineage>
</organism>
<reference evidence="1 2" key="1">
    <citation type="journal article" date="2019" name="Int. J. Syst. Evol. Microbiol.">
        <title>The Global Catalogue of Microorganisms (GCM) 10K type strain sequencing project: providing services to taxonomists for standard genome sequencing and annotation.</title>
        <authorList>
            <consortium name="The Broad Institute Genomics Platform"/>
            <consortium name="The Broad Institute Genome Sequencing Center for Infectious Disease"/>
            <person name="Wu L."/>
            <person name="Ma J."/>
        </authorList>
    </citation>
    <scope>NUCLEOTIDE SEQUENCE [LARGE SCALE GENOMIC DNA]</scope>
    <source>
        <strain evidence="1 2">JCM 15089</strain>
    </source>
</reference>
<name>A0ABN1F2K5_9PROT</name>
<comment type="caution">
    <text evidence="1">The sequence shown here is derived from an EMBL/GenBank/DDBJ whole genome shotgun (WGS) entry which is preliminary data.</text>
</comment>
<evidence type="ECO:0008006" key="3">
    <source>
        <dbReference type="Google" id="ProtNLM"/>
    </source>
</evidence>
<dbReference type="EMBL" id="BAAADD010000009">
    <property type="protein sequence ID" value="GAA0580776.1"/>
    <property type="molecule type" value="Genomic_DNA"/>
</dbReference>
<sequence length="70" mass="7802">MAICRFGPTCDVFVDFGEEGRVECVACRLDGRTTHIALDKQAMKAHLEDHVSAGHKVPDAVFEDLDRNAW</sequence>
<dbReference type="RefSeq" id="WP_166934895.1">
    <property type="nucleotide sequence ID" value="NZ_BAAADD010000009.1"/>
</dbReference>
<evidence type="ECO:0000313" key="2">
    <source>
        <dbReference type="Proteomes" id="UP001499951"/>
    </source>
</evidence>
<evidence type="ECO:0000313" key="1">
    <source>
        <dbReference type="EMBL" id="GAA0580776.1"/>
    </source>
</evidence>
<accession>A0ABN1F2K5</accession>
<gene>
    <name evidence="1" type="ORF">GCM10008942_32060</name>
</gene>
<keyword evidence="2" id="KW-1185">Reference proteome</keyword>
<protein>
    <recommendedName>
        <fullName evidence="3">DUF1059 domain-containing protein</fullName>
    </recommendedName>
</protein>
<proteinExistence type="predicted"/>
<dbReference type="Proteomes" id="UP001499951">
    <property type="component" value="Unassembled WGS sequence"/>
</dbReference>